<dbReference type="Proteomes" id="UP001315967">
    <property type="component" value="Chromosome"/>
</dbReference>
<dbReference type="Pfam" id="PF17802">
    <property type="entry name" value="SpaA"/>
    <property type="match status" value="2"/>
</dbReference>
<evidence type="ECO:0000256" key="5">
    <source>
        <dbReference type="SAM" id="SignalP"/>
    </source>
</evidence>
<dbReference type="InterPro" id="IPR013783">
    <property type="entry name" value="Ig-like_fold"/>
</dbReference>
<evidence type="ECO:0000313" key="8">
    <source>
        <dbReference type="Proteomes" id="UP001315967"/>
    </source>
</evidence>
<name>A0ABY5P8N4_9LACT</name>
<evidence type="ECO:0000256" key="2">
    <source>
        <dbReference type="ARBA" id="ARBA00022525"/>
    </source>
</evidence>
<reference evidence="7 8" key="1">
    <citation type="submission" date="2022-08" db="EMBL/GenBank/DDBJ databases">
        <title>Aerococcaceae sp. nov isolated from spoiled eye mask.</title>
        <authorList>
            <person name="Zhou G."/>
            <person name="Xie X.-B."/>
            <person name="Shi Q.-S."/>
            <person name="Wang Y.-S."/>
            <person name="Wen X."/>
            <person name="Peng H."/>
            <person name="Yang X.-J."/>
            <person name="Tao H.-B."/>
            <person name="Huang X.-M."/>
        </authorList>
    </citation>
    <scope>NUCLEOTIDE SEQUENCE [LARGE SCALE GENOMIC DNA]</scope>
    <source>
        <strain evidence="8">DM20194951</strain>
    </source>
</reference>
<feature type="domain" description="SpaA-like prealbumin fold" evidence="6">
    <location>
        <begin position="135"/>
        <end position="231"/>
    </location>
</feature>
<organism evidence="7 8">
    <name type="scientific">Fundicoccus culcitae</name>
    <dbReference type="NCBI Taxonomy" id="2969821"/>
    <lineage>
        <taxon>Bacteria</taxon>
        <taxon>Bacillati</taxon>
        <taxon>Bacillota</taxon>
        <taxon>Bacilli</taxon>
        <taxon>Lactobacillales</taxon>
        <taxon>Aerococcaceae</taxon>
        <taxon>Fundicoccus</taxon>
    </lineage>
</organism>
<proteinExistence type="inferred from homology"/>
<gene>
    <name evidence="7" type="ORF">NRE15_05555</name>
</gene>
<sequence>MKLKVFVCLLMAWLLLPMQSVLASGETHRLTLVTDQADVQFQLWQIDAVVDDADATLSQLNAMDDAALTERYARLTSPPTDADGQVVITDLPAAIYYVKADAFVPFLVSLPQINTAYPKPLQATGDVVLIKYGVSGDSRELLAGVAFFLFAAADEEGQFPLGAAHNGAFDPEIAGDVLRTNDEGRIVVTGLSVGSYYFQEVATLTPFELNEERLYFDVVADETVVLEMDNYRTEIGSYGFRKVSALNAELGLRGARFKVYDEEQRYLLDDLGFDLVLESDDEGYFELVDVPLGDYWLEEIQAPVVEGVVYALLTEPIAFSVTSTSGATELMQVKNMPVTAGGVTAIPATGNWLVYGVIVLTIGIFMLGWWLYRSHGQENCDSDD</sequence>
<comment type="similarity">
    <text evidence="1">Belongs to the serine-aspartate repeat-containing protein (SDr) family.</text>
</comment>
<evidence type="ECO:0000259" key="6">
    <source>
        <dbReference type="Pfam" id="PF17802"/>
    </source>
</evidence>
<feature type="chain" id="PRO_5045268014" evidence="5">
    <location>
        <begin position="24"/>
        <end position="384"/>
    </location>
</feature>
<evidence type="ECO:0000256" key="4">
    <source>
        <dbReference type="SAM" id="Phobius"/>
    </source>
</evidence>
<accession>A0ABY5P8N4</accession>
<evidence type="ECO:0000256" key="1">
    <source>
        <dbReference type="ARBA" id="ARBA00007257"/>
    </source>
</evidence>
<keyword evidence="4" id="KW-0472">Membrane</keyword>
<keyword evidence="8" id="KW-1185">Reference proteome</keyword>
<keyword evidence="3 5" id="KW-0732">Signal</keyword>
<dbReference type="EMBL" id="CP102453">
    <property type="protein sequence ID" value="UUX35107.1"/>
    <property type="molecule type" value="Genomic_DNA"/>
</dbReference>
<dbReference type="InterPro" id="IPR041033">
    <property type="entry name" value="SpaA_PFL_dom_1"/>
</dbReference>
<dbReference type="PANTHER" id="PTHR36108:SF13">
    <property type="entry name" value="COLOSSIN-B-RELATED"/>
    <property type="match status" value="1"/>
</dbReference>
<keyword evidence="4" id="KW-0812">Transmembrane</keyword>
<feature type="transmembrane region" description="Helical" evidence="4">
    <location>
        <begin position="352"/>
        <end position="372"/>
    </location>
</feature>
<evidence type="ECO:0000313" key="7">
    <source>
        <dbReference type="EMBL" id="UUX35107.1"/>
    </source>
</evidence>
<dbReference type="Gene3D" id="2.60.40.10">
    <property type="entry name" value="Immunoglobulins"/>
    <property type="match status" value="3"/>
</dbReference>
<keyword evidence="2" id="KW-0964">Secreted</keyword>
<dbReference type="PANTHER" id="PTHR36108">
    <property type="entry name" value="COLOSSIN-B-RELATED"/>
    <property type="match status" value="1"/>
</dbReference>
<keyword evidence="4" id="KW-1133">Transmembrane helix</keyword>
<feature type="domain" description="SpaA-like prealbumin fold" evidence="6">
    <location>
        <begin position="240"/>
        <end position="329"/>
    </location>
</feature>
<evidence type="ECO:0000256" key="3">
    <source>
        <dbReference type="ARBA" id="ARBA00022729"/>
    </source>
</evidence>
<feature type="signal peptide" evidence="5">
    <location>
        <begin position="1"/>
        <end position="23"/>
    </location>
</feature>
<dbReference type="RefSeq" id="WP_313794600.1">
    <property type="nucleotide sequence ID" value="NZ_CP102453.1"/>
</dbReference>
<protein>
    <submittedName>
        <fullName evidence="7">SpaA isopeptide-forming pilin-related protein</fullName>
    </submittedName>
</protein>